<feature type="compositionally biased region" description="Low complexity" evidence="3">
    <location>
        <begin position="206"/>
        <end position="222"/>
    </location>
</feature>
<dbReference type="PROSITE" id="PS51925">
    <property type="entry name" value="SWIB_MDM2"/>
    <property type="match status" value="1"/>
</dbReference>
<evidence type="ECO:0000313" key="7">
    <source>
        <dbReference type="Proteomes" id="UP000054558"/>
    </source>
</evidence>
<evidence type="ECO:0000259" key="4">
    <source>
        <dbReference type="PROSITE" id="PS50296"/>
    </source>
</evidence>
<name>A0A1Y1HRI1_KLENI</name>
<dbReference type="SUPFAM" id="SSF88697">
    <property type="entry name" value="PUA domain-like"/>
    <property type="match status" value="1"/>
</dbReference>
<dbReference type="InterPro" id="IPR048247">
    <property type="entry name" value="eIF2D_N"/>
</dbReference>
<dbReference type="OrthoDB" id="199771at2759"/>
<comment type="similarity">
    <text evidence="1">Belongs to the eIF2D family.</text>
</comment>
<dbReference type="InterPro" id="IPR001950">
    <property type="entry name" value="SUI1"/>
</dbReference>
<dbReference type="PROSITE" id="PS50296">
    <property type="entry name" value="SUI1"/>
    <property type="match status" value="1"/>
</dbReference>
<dbReference type="FunFam" id="3.10.400.20:FF:000003">
    <property type="entry name" value="Eukaryotic translation initiation factor 2D isoform A"/>
    <property type="match status" value="1"/>
</dbReference>
<protein>
    <submittedName>
        <fullName evidence="6">Eukaryotic translation initiation factor SUI1 family protein</fullName>
    </submittedName>
</protein>
<feature type="compositionally biased region" description="Basic and acidic residues" evidence="3">
    <location>
        <begin position="223"/>
        <end position="246"/>
    </location>
</feature>
<dbReference type="FunFam" id="3.30.780.10:FF:000008">
    <property type="entry name" value="eukaryotic translation initiation factor 2D"/>
    <property type="match status" value="1"/>
</dbReference>
<dbReference type="InterPro" id="IPR036877">
    <property type="entry name" value="SUI1_dom_sf"/>
</dbReference>
<dbReference type="CDD" id="cd11610">
    <property type="entry name" value="eIF2D_N"/>
    <property type="match status" value="1"/>
</dbReference>
<accession>A0A1Y1HRI1</accession>
<dbReference type="OMA" id="MFLKPYR"/>
<dbReference type="InterPro" id="IPR048248">
    <property type="entry name" value="PUA_eIF2d-like"/>
</dbReference>
<dbReference type="STRING" id="105231.A0A1Y1HRI1"/>
<dbReference type="EMBL" id="DF236974">
    <property type="protein sequence ID" value="GAQ79177.1"/>
    <property type="molecule type" value="Genomic_DNA"/>
</dbReference>
<evidence type="ECO:0000313" key="6">
    <source>
        <dbReference type="EMBL" id="GAQ79177.1"/>
    </source>
</evidence>
<keyword evidence="6" id="KW-0648">Protein biosynthesis</keyword>
<dbReference type="InterPro" id="IPR036885">
    <property type="entry name" value="SWIB_MDM2_dom_sf"/>
</dbReference>
<organism evidence="6 7">
    <name type="scientific">Klebsormidium nitens</name>
    <name type="common">Green alga</name>
    <name type="synonym">Ulothrix nitens</name>
    <dbReference type="NCBI Taxonomy" id="105231"/>
    <lineage>
        <taxon>Eukaryota</taxon>
        <taxon>Viridiplantae</taxon>
        <taxon>Streptophyta</taxon>
        <taxon>Klebsormidiophyceae</taxon>
        <taxon>Klebsormidiales</taxon>
        <taxon>Klebsormidiaceae</taxon>
        <taxon>Klebsormidium</taxon>
    </lineage>
</organism>
<dbReference type="Pfam" id="PF25304">
    <property type="entry name" value="WHD_eIF2D"/>
    <property type="match status" value="1"/>
</dbReference>
<evidence type="ECO:0000256" key="1">
    <source>
        <dbReference type="ARBA" id="ARBA00010359"/>
    </source>
</evidence>
<dbReference type="PANTHER" id="PTHR12217:SF4">
    <property type="entry name" value="EUKARYOTIC TRANSLATION INITIATION FACTOR 2D"/>
    <property type="match status" value="1"/>
</dbReference>
<keyword evidence="7" id="KW-1185">Reference proteome</keyword>
<dbReference type="Pfam" id="PF01253">
    <property type="entry name" value="SUI1"/>
    <property type="match status" value="1"/>
</dbReference>
<feature type="region of interest" description="Disordered" evidence="3">
    <location>
        <begin position="206"/>
        <end position="274"/>
    </location>
</feature>
<dbReference type="PROSITE" id="PS50890">
    <property type="entry name" value="PUA"/>
    <property type="match status" value="1"/>
</dbReference>
<dbReference type="CDD" id="cd21156">
    <property type="entry name" value="PUA_eIF2d-like"/>
    <property type="match status" value="1"/>
</dbReference>
<dbReference type="Gene3D" id="3.10.400.20">
    <property type="match status" value="1"/>
</dbReference>
<dbReference type="PANTHER" id="PTHR12217">
    <property type="entry name" value="EUKARYOTIC TRANSLATION INITIATION FACTOR 2D"/>
    <property type="match status" value="1"/>
</dbReference>
<dbReference type="Pfam" id="PF17832">
    <property type="entry name" value="Pre-PUA"/>
    <property type="match status" value="1"/>
</dbReference>
<feature type="domain" description="DM2" evidence="5">
    <location>
        <begin position="409"/>
        <end position="496"/>
    </location>
</feature>
<dbReference type="InterPro" id="IPR057429">
    <property type="entry name" value="WH_eIF2D"/>
</dbReference>
<dbReference type="InterPro" id="IPR039759">
    <property type="entry name" value="eIF2D_SUI1"/>
</dbReference>
<evidence type="ECO:0000256" key="2">
    <source>
        <dbReference type="ARBA" id="ARBA00022490"/>
    </source>
</evidence>
<dbReference type="Pfam" id="PF26291">
    <property type="entry name" value="SWIB_eIF2D"/>
    <property type="match status" value="1"/>
</dbReference>
<proteinExistence type="inferred from homology"/>
<dbReference type="SUPFAM" id="SSF47592">
    <property type="entry name" value="SWIB/MDM2 domain"/>
    <property type="match status" value="1"/>
</dbReference>
<dbReference type="Gene3D" id="1.10.245.10">
    <property type="entry name" value="SWIB/MDM2 domain"/>
    <property type="match status" value="1"/>
</dbReference>
<feature type="compositionally biased region" description="Basic and acidic residues" evidence="3">
    <location>
        <begin position="260"/>
        <end position="274"/>
    </location>
</feature>
<dbReference type="Gene3D" id="3.30.780.10">
    <property type="entry name" value="SUI1-like domain"/>
    <property type="match status" value="1"/>
</dbReference>
<dbReference type="InterPro" id="IPR041366">
    <property type="entry name" value="Pre-PUA"/>
</dbReference>
<sequence length="608" mass="66288">MFKKACPVHSSHRLSGADRKKLRRAMRDKFPTASEEDLDTILPAKGAAEVSVSKLANRSLLYGEDGGLPLLFDGDGRGHDIFPTVYALWKIPNLLPSFTLKGGEVSPYILSGADLMFPGVRVPTEGLPPFAAGEIYSVRVPGNPFPIAVGTTASSSAEAEKNGFRGKALKVYHYYRDALWDLPEGKYSPNEGFGEKMVMGIGAGEEAGNAEAPDGGNENGDANVHEGSGESLHEEGSDSGLEREVEGLTIDGAQAGGPGRELEGGEKGETETEGEKAAAAMRPEEMDRLLDECLLQALYTTVKDKDLPMPAGNLWSHHVLPARPPDAHVDIKKSTHKKLSKWLQAKATDGLVKVKEDKHRKELMLLSVDRGHAEYRAYHPVKRAQTAEGAAQPAASTSEADGQQLEVVEVFKPVKEVNAILQAVGADPSAYYSPQEVFALVMQYVQEQNLEKPSDRTTIVLDAPLCDALYKGKVKKGDTYPSEVPKANVGREFLARFQAHHRVSRGDKSATRKGALKNMQIVAEQRQGRKKVTKVTGLESFLVDPERLAEELQRKFASSSTVQEVPGKKDASEVLVQGGVLEDLGRYLVQQYGIPKKYIEIMDKTKRH</sequence>
<dbReference type="Proteomes" id="UP000054558">
    <property type="component" value="Unassembled WGS sequence"/>
</dbReference>
<dbReference type="CDD" id="cd11608">
    <property type="entry name" value="eIF2D_C"/>
    <property type="match status" value="1"/>
</dbReference>
<dbReference type="GO" id="GO:0001731">
    <property type="term" value="P:formation of translation preinitiation complex"/>
    <property type="evidence" value="ECO:0000318"/>
    <property type="project" value="GO_Central"/>
</dbReference>
<evidence type="ECO:0000256" key="3">
    <source>
        <dbReference type="SAM" id="MobiDB-lite"/>
    </source>
</evidence>
<gene>
    <name evidence="6" type="ORF">KFL_000250530</name>
</gene>
<dbReference type="InterPro" id="IPR003121">
    <property type="entry name" value="SWIB_MDM2_domain"/>
</dbReference>
<dbReference type="SUPFAM" id="SSF55159">
    <property type="entry name" value="eIF1-like"/>
    <property type="match status" value="1"/>
</dbReference>
<dbReference type="InterPro" id="IPR039757">
    <property type="entry name" value="EIF2D"/>
</dbReference>
<dbReference type="AlphaFoldDB" id="A0A1Y1HRI1"/>
<feature type="domain" description="SUI1" evidence="4">
    <location>
        <begin position="519"/>
        <end position="592"/>
    </location>
</feature>
<dbReference type="Pfam" id="PF26292">
    <property type="entry name" value="PUA_elF2D"/>
    <property type="match status" value="1"/>
</dbReference>
<keyword evidence="6" id="KW-0396">Initiation factor</keyword>
<dbReference type="InterPro" id="IPR058886">
    <property type="entry name" value="SWIB_eIF2D"/>
</dbReference>
<dbReference type="InterPro" id="IPR015947">
    <property type="entry name" value="PUA-like_sf"/>
</dbReference>
<dbReference type="GO" id="GO:0003743">
    <property type="term" value="F:translation initiation factor activity"/>
    <property type="evidence" value="ECO:0000318"/>
    <property type="project" value="GO_Central"/>
</dbReference>
<evidence type="ECO:0000259" key="5">
    <source>
        <dbReference type="PROSITE" id="PS51925"/>
    </source>
</evidence>
<reference evidence="6 7" key="1">
    <citation type="journal article" date="2014" name="Nat. Commun.">
        <title>Klebsormidium flaccidum genome reveals primary factors for plant terrestrial adaptation.</title>
        <authorList>
            <person name="Hori K."/>
            <person name="Maruyama F."/>
            <person name="Fujisawa T."/>
            <person name="Togashi T."/>
            <person name="Yamamoto N."/>
            <person name="Seo M."/>
            <person name="Sato S."/>
            <person name="Yamada T."/>
            <person name="Mori H."/>
            <person name="Tajima N."/>
            <person name="Moriyama T."/>
            <person name="Ikeuchi M."/>
            <person name="Watanabe M."/>
            <person name="Wada H."/>
            <person name="Kobayashi K."/>
            <person name="Saito M."/>
            <person name="Masuda T."/>
            <person name="Sasaki-Sekimoto Y."/>
            <person name="Mashiguchi K."/>
            <person name="Awai K."/>
            <person name="Shimojima M."/>
            <person name="Masuda S."/>
            <person name="Iwai M."/>
            <person name="Nobusawa T."/>
            <person name="Narise T."/>
            <person name="Kondo S."/>
            <person name="Saito H."/>
            <person name="Sato R."/>
            <person name="Murakawa M."/>
            <person name="Ihara Y."/>
            <person name="Oshima-Yamada Y."/>
            <person name="Ohtaka K."/>
            <person name="Satoh M."/>
            <person name="Sonobe K."/>
            <person name="Ishii M."/>
            <person name="Ohtani R."/>
            <person name="Kanamori-Sato M."/>
            <person name="Honoki R."/>
            <person name="Miyazaki D."/>
            <person name="Mochizuki H."/>
            <person name="Umetsu J."/>
            <person name="Higashi K."/>
            <person name="Shibata D."/>
            <person name="Kamiya Y."/>
            <person name="Sato N."/>
            <person name="Nakamura Y."/>
            <person name="Tabata S."/>
            <person name="Ida S."/>
            <person name="Kurokawa K."/>
            <person name="Ohta H."/>
        </authorList>
    </citation>
    <scope>NUCLEOTIDE SEQUENCE [LARGE SCALE GENOMIC DNA]</scope>
    <source>
        <strain evidence="6 7">NIES-2285</strain>
    </source>
</reference>
<keyword evidence="2" id="KW-0963">Cytoplasm</keyword>